<dbReference type="InterPro" id="IPR007712">
    <property type="entry name" value="RelE/ParE_toxin"/>
</dbReference>
<dbReference type="AlphaFoldDB" id="A0A7U8B3K5"/>
<organism evidence="2 3">
    <name type="scientific">Campylobacter upsaliensis</name>
    <dbReference type="NCBI Taxonomy" id="28080"/>
    <lineage>
        <taxon>Bacteria</taxon>
        <taxon>Pseudomonadati</taxon>
        <taxon>Campylobacterota</taxon>
        <taxon>Epsilonproteobacteria</taxon>
        <taxon>Campylobacterales</taxon>
        <taxon>Campylobacteraceae</taxon>
        <taxon>Campylobacter</taxon>
    </lineage>
</organism>
<name>A0A7U8B3K5_CAMUP</name>
<dbReference type="InterPro" id="IPR052747">
    <property type="entry name" value="TA_system_RelE_toxin"/>
</dbReference>
<dbReference type="PANTHER" id="PTHR38813:SF1">
    <property type="entry name" value="TOXIN RELE1-RELATED"/>
    <property type="match status" value="1"/>
</dbReference>
<evidence type="ECO:0000313" key="2">
    <source>
        <dbReference type="EMBL" id="EAJ1621999.1"/>
    </source>
</evidence>
<evidence type="ECO:0000256" key="1">
    <source>
        <dbReference type="ARBA" id="ARBA00022649"/>
    </source>
</evidence>
<dbReference type="Proteomes" id="UP000535305">
    <property type="component" value="Unassembled WGS sequence"/>
</dbReference>
<sequence length="90" mass="10851">MFVKYEVRTSKDFDKFLAKHRNLAPKILNALEILAQNPYENTLDIKKIQAKDKHYRLRLGKYRILYELIENKLLIIYAYRADSRGDIYKE</sequence>
<proteinExistence type="predicted"/>
<dbReference type="Gene3D" id="3.30.2310.20">
    <property type="entry name" value="RelE-like"/>
    <property type="match status" value="1"/>
</dbReference>
<comment type="caution">
    <text evidence="2">The sequence shown here is derived from an EMBL/GenBank/DDBJ whole genome shotgun (WGS) entry which is preliminary data.</text>
</comment>
<gene>
    <name evidence="2" type="ORF">CT510_04915</name>
</gene>
<dbReference type="Pfam" id="PF05016">
    <property type="entry name" value="ParE_toxin"/>
    <property type="match status" value="1"/>
</dbReference>
<dbReference type="PANTHER" id="PTHR38813">
    <property type="match status" value="1"/>
</dbReference>
<accession>A0A7U8B3K5</accession>
<dbReference type="EMBL" id="AABVLA010000016">
    <property type="protein sequence ID" value="EAJ1621999.1"/>
    <property type="molecule type" value="Genomic_DNA"/>
</dbReference>
<reference evidence="2 3" key="1">
    <citation type="submission" date="2018-06" db="EMBL/GenBank/DDBJ databases">
        <authorList>
            <consortium name="PulseNet: The National Subtyping Network for Foodborne Disease Surveillance"/>
            <person name="Tarr C.L."/>
            <person name="Trees E."/>
            <person name="Katz L.S."/>
            <person name="Carleton-Romer H.A."/>
            <person name="Stroika S."/>
            <person name="Kucerova Z."/>
            <person name="Roache K.F."/>
            <person name="Sabol A.L."/>
            <person name="Besser J."/>
            <person name="Gerner-Smidt P."/>
        </authorList>
    </citation>
    <scope>NUCLEOTIDE SEQUENCE [LARGE SCALE GENOMIC DNA]</scope>
    <source>
        <strain evidence="2 3">PNUSAC003104</strain>
    </source>
</reference>
<protein>
    <submittedName>
        <fullName evidence="2">Type II toxin-antitoxin system RelE/ParE family toxin</fullName>
    </submittedName>
</protein>
<keyword evidence="3" id="KW-1185">Reference proteome</keyword>
<evidence type="ECO:0000313" key="3">
    <source>
        <dbReference type="Proteomes" id="UP000535305"/>
    </source>
</evidence>
<keyword evidence="1" id="KW-1277">Toxin-antitoxin system</keyword>
<dbReference type="InterPro" id="IPR035093">
    <property type="entry name" value="RelE/ParE_toxin_dom_sf"/>
</dbReference>
<dbReference type="SUPFAM" id="SSF143011">
    <property type="entry name" value="RelE-like"/>
    <property type="match status" value="1"/>
</dbReference>